<reference evidence="2" key="1">
    <citation type="submission" date="2018-04" db="EMBL/GenBank/DDBJ databases">
        <authorList>
            <person name="Cornet L."/>
        </authorList>
    </citation>
    <scope>NUCLEOTIDE SEQUENCE [LARGE SCALE GENOMIC DNA]</scope>
</reference>
<gene>
    <name evidence="1" type="ORF">DCF25_16060</name>
</gene>
<protein>
    <submittedName>
        <fullName evidence="1">Uncharacterized protein</fullName>
    </submittedName>
</protein>
<organism evidence="1 2">
    <name type="scientific">Leptolyngbya foveolarum</name>
    <dbReference type="NCBI Taxonomy" id="47253"/>
    <lineage>
        <taxon>Bacteria</taxon>
        <taxon>Bacillati</taxon>
        <taxon>Cyanobacteriota</taxon>
        <taxon>Cyanophyceae</taxon>
        <taxon>Leptolyngbyales</taxon>
        <taxon>Leptolyngbyaceae</taxon>
        <taxon>Leptolyngbya group</taxon>
        <taxon>Leptolyngbya</taxon>
    </lineage>
</organism>
<dbReference type="Proteomes" id="UP000249354">
    <property type="component" value="Unassembled WGS sequence"/>
</dbReference>
<comment type="caution">
    <text evidence="1">The sequence shown here is derived from an EMBL/GenBank/DDBJ whole genome shotgun (WGS) entry which is preliminary data.</text>
</comment>
<evidence type="ECO:0000313" key="1">
    <source>
        <dbReference type="EMBL" id="PZO13489.1"/>
    </source>
</evidence>
<dbReference type="EMBL" id="QBMC01000124">
    <property type="protein sequence ID" value="PZO13489.1"/>
    <property type="molecule type" value="Genomic_DNA"/>
</dbReference>
<accession>A0A2W4U8K6</accession>
<sequence>MKIEWEGRHGATPSGWGVLLVVGGWGEPVYRINFYQPGSKSHIPDRAFDVEVGDIEALQADAETLAEGMGI</sequence>
<reference evidence="1 2" key="2">
    <citation type="submission" date="2018-06" db="EMBL/GenBank/DDBJ databases">
        <title>Metagenomic assembly of (sub)arctic Cyanobacteria and their associated microbiome from non-axenic cultures.</title>
        <authorList>
            <person name="Baurain D."/>
        </authorList>
    </citation>
    <scope>NUCLEOTIDE SEQUENCE [LARGE SCALE GENOMIC DNA]</scope>
    <source>
        <strain evidence="1">ULC129bin1</strain>
    </source>
</reference>
<evidence type="ECO:0000313" key="2">
    <source>
        <dbReference type="Proteomes" id="UP000249354"/>
    </source>
</evidence>
<name>A0A2W4U8K6_9CYAN</name>
<proteinExistence type="predicted"/>
<dbReference type="AlphaFoldDB" id="A0A2W4U8K6"/>